<proteinExistence type="predicted"/>
<protein>
    <submittedName>
        <fullName evidence="2">Uncharacterized protein</fullName>
    </submittedName>
</protein>
<feature type="region of interest" description="Disordered" evidence="1">
    <location>
        <begin position="188"/>
        <end position="246"/>
    </location>
</feature>
<dbReference type="Proteomes" id="UP001355207">
    <property type="component" value="Chromosome 11"/>
</dbReference>
<dbReference type="GeneID" id="91098645"/>
<feature type="compositionally biased region" description="Polar residues" evidence="1">
    <location>
        <begin position="1"/>
        <end position="15"/>
    </location>
</feature>
<dbReference type="RefSeq" id="XP_066079775.1">
    <property type="nucleotide sequence ID" value="XM_066223678.1"/>
</dbReference>
<feature type="region of interest" description="Disordered" evidence="1">
    <location>
        <begin position="1"/>
        <end position="23"/>
    </location>
</feature>
<evidence type="ECO:0000313" key="3">
    <source>
        <dbReference type="Proteomes" id="UP001355207"/>
    </source>
</evidence>
<dbReference type="EMBL" id="CP144108">
    <property type="protein sequence ID" value="WWC93013.1"/>
    <property type="molecule type" value="Genomic_DNA"/>
</dbReference>
<feature type="compositionally biased region" description="Acidic residues" evidence="1">
    <location>
        <begin position="189"/>
        <end position="207"/>
    </location>
</feature>
<gene>
    <name evidence="2" type="ORF">L201_007977</name>
</gene>
<reference evidence="2 3" key="1">
    <citation type="submission" date="2024-01" db="EMBL/GenBank/DDBJ databases">
        <title>Comparative genomics of Cryptococcus and Kwoniella reveals pathogenesis evolution and contrasting modes of karyotype evolution via chromosome fusion or intercentromeric recombination.</title>
        <authorList>
            <person name="Coelho M.A."/>
            <person name="David-Palma M."/>
            <person name="Shea T."/>
            <person name="Bowers K."/>
            <person name="McGinley-Smith S."/>
            <person name="Mohammad A.W."/>
            <person name="Gnirke A."/>
            <person name="Yurkov A.M."/>
            <person name="Nowrousian M."/>
            <person name="Sun S."/>
            <person name="Cuomo C.A."/>
            <person name="Heitman J."/>
        </authorList>
    </citation>
    <scope>NUCLEOTIDE SEQUENCE [LARGE SCALE GENOMIC DNA]</scope>
    <source>
        <strain evidence="2 3">CBS 6074</strain>
    </source>
</reference>
<keyword evidence="3" id="KW-1185">Reference proteome</keyword>
<accession>A0AAX4K876</accession>
<evidence type="ECO:0000256" key="1">
    <source>
        <dbReference type="SAM" id="MobiDB-lite"/>
    </source>
</evidence>
<organism evidence="2 3">
    <name type="scientific">Kwoniella dendrophila CBS 6074</name>
    <dbReference type="NCBI Taxonomy" id="1295534"/>
    <lineage>
        <taxon>Eukaryota</taxon>
        <taxon>Fungi</taxon>
        <taxon>Dikarya</taxon>
        <taxon>Basidiomycota</taxon>
        <taxon>Agaricomycotina</taxon>
        <taxon>Tremellomycetes</taxon>
        <taxon>Tremellales</taxon>
        <taxon>Cryptococcaceae</taxon>
        <taxon>Kwoniella</taxon>
    </lineage>
</organism>
<evidence type="ECO:0000313" key="2">
    <source>
        <dbReference type="EMBL" id="WWC93013.1"/>
    </source>
</evidence>
<feature type="compositionally biased region" description="Acidic residues" evidence="1">
    <location>
        <begin position="215"/>
        <end position="238"/>
    </location>
</feature>
<dbReference type="AlphaFoldDB" id="A0AAX4K876"/>
<name>A0AAX4K876_9TREE</name>
<sequence length="246" mass="28554">MSTTTANVSSTTKRPASTPVEPDAYGVKRIRTEIVNDEESQMVCLPYSHFEAFTDNDAEYSLDKHHELNEEDDLKEFIKVHNPAQAWSEIKLSEILKVFHRKIHHTIQAKAKIQSQFAKIELQYAKIEIAKLKSQISKLQSTSDTLKGRQGDLEVDNADLKRRLEELKNRVKKRDHALRSLLEDKIEDLTEDEDAKIEEMVEEDKEQEEEKKVEDEDEEEDVQEEEEAEEEEEEEEADNDAKAVRS</sequence>